<reference evidence="1" key="1">
    <citation type="journal article" date="2015" name="Nature">
        <title>Complex archaea that bridge the gap between prokaryotes and eukaryotes.</title>
        <authorList>
            <person name="Spang A."/>
            <person name="Saw J.H."/>
            <person name="Jorgensen S.L."/>
            <person name="Zaremba-Niedzwiedzka K."/>
            <person name="Martijn J."/>
            <person name="Lind A.E."/>
            <person name="van Eijk R."/>
            <person name="Schleper C."/>
            <person name="Guy L."/>
            <person name="Ettema T.J."/>
        </authorList>
    </citation>
    <scope>NUCLEOTIDE SEQUENCE</scope>
</reference>
<gene>
    <name evidence="1" type="ORF">LCGC14_1128270</name>
</gene>
<dbReference type="AlphaFoldDB" id="A0A0F9Q7P6"/>
<proteinExistence type="predicted"/>
<comment type="caution">
    <text evidence="1">The sequence shown here is derived from an EMBL/GenBank/DDBJ whole genome shotgun (WGS) entry which is preliminary data.</text>
</comment>
<evidence type="ECO:0000313" key="1">
    <source>
        <dbReference type="EMBL" id="KKN01378.1"/>
    </source>
</evidence>
<protein>
    <submittedName>
        <fullName evidence="1">Uncharacterized protein</fullName>
    </submittedName>
</protein>
<organism evidence="1">
    <name type="scientific">marine sediment metagenome</name>
    <dbReference type="NCBI Taxonomy" id="412755"/>
    <lineage>
        <taxon>unclassified sequences</taxon>
        <taxon>metagenomes</taxon>
        <taxon>ecological metagenomes</taxon>
    </lineage>
</organism>
<sequence>MSSSVLDFEVECPYCHINIHILFWRELEAKAIEKFDMNEVTAQQERDSMWLWFHNASLMRHCLS</sequence>
<dbReference type="EMBL" id="LAZR01005268">
    <property type="protein sequence ID" value="KKN01378.1"/>
    <property type="molecule type" value="Genomic_DNA"/>
</dbReference>
<name>A0A0F9Q7P6_9ZZZZ</name>
<accession>A0A0F9Q7P6</accession>